<proteinExistence type="inferred from homology"/>
<dbReference type="PANTHER" id="PTHR37423:SF2">
    <property type="entry name" value="MEMBRANE-BOUND LYTIC MUREIN TRANSGLYCOSYLASE C"/>
    <property type="match status" value="1"/>
</dbReference>
<dbReference type="SUPFAM" id="SSF53955">
    <property type="entry name" value="Lysozyme-like"/>
    <property type="match status" value="1"/>
</dbReference>
<evidence type="ECO:0000313" key="4">
    <source>
        <dbReference type="EMBL" id="OBS31941.1"/>
    </source>
</evidence>
<feature type="domain" description="DUF4124" evidence="3">
    <location>
        <begin position="19"/>
        <end position="72"/>
    </location>
</feature>
<dbReference type="OrthoDB" id="9815002at2"/>
<dbReference type="InterPro" id="IPR023346">
    <property type="entry name" value="Lysozyme-like_dom_sf"/>
</dbReference>
<name>A0A1A6DZ40_9BURK</name>
<gene>
    <name evidence="4" type="ORF">A9O67_11370</name>
</gene>
<dbReference type="GO" id="GO:0016020">
    <property type="term" value="C:membrane"/>
    <property type="evidence" value="ECO:0007669"/>
    <property type="project" value="InterPro"/>
</dbReference>
<dbReference type="InterPro" id="IPR008258">
    <property type="entry name" value="Transglycosylase_SLT_dom_1"/>
</dbReference>
<dbReference type="GO" id="GO:0008933">
    <property type="term" value="F:peptidoglycan lytic transglycosylase activity"/>
    <property type="evidence" value="ECO:0007669"/>
    <property type="project" value="InterPro"/>
</dbReference>
<reference evidence="4 5" key="1">
    <citation type="submission" date="2016-06" db="EMBL/GenBank/DDBJ databases">
        <title>Genome sequence of Tepidimonas fonticaldi PL17.</title>
        <authorList>
            <person name="Pinnaka A.K."/>
        </authorList>
    </citation>
    <scope>NUCLEOTIDE SEQUENCE [LARGE SCALE GENOMIC DNA]</scope>
    <source>
        <strain evidence="4 5">PL17</strain>
    </source>
</reference>
<feature type="domain" description="Transglycosylase SLT" evidence="2">
    <location>
        <begin position="86"/>
        <end position="191"/>
    </location>
</feature>
<protein>
    <submittedName>
        <fullName evidence="4">Uncharacterized protein</fullName>
    </submittedName>
</protein>
<dbReference type="Gene3D" id="1.10.530.10">
    <property type="match status" value="1"/>
</dbReference>
<evidence type="ECO:0000313" key="5">
    <source>
        <dbReference type="Proteomes" id="UP000091969"/>
    </source>
</evidence>
<evidence type="ECO:0000259" key="2">
    <source>
        <dbReference type="Pfam" id="PF01464"/>
    </source>
</evidence>
<dbReference type="Pfam" id="PF13511">
    <property type="entry name" value="DUF4124"/>
    <property type="match status" value="1"/>
</dbReference>
<comment type="similarity">
    <text evidence="1">Belongs to the transglycosylase Slt family.</text>
</comment>
<dbReference type="GO" id="GO:0000270">
    <property type="term" value="P:peptidoglycan metabolic process"/>
    <property type="evidence" value="ECO:0007669"/>
    <property type="project" value="InterPro"/>
</dbReference>
<accession>A0A1A6DZ40</accession>
<dbReference type="CDD" id="cd16896">
    <property type="entry name" value="LT_Slt70-like"/>
    <property type="match status" value="1"/>
</dbReference>
<evidence type="ECO:0000256" key="1">
    <source>
        <dbReference type="ARBA" id="ARBA00007734"/>
    </source>
</evidence>
<dbReference type="SMR" id="A0A1A6DZ40"/>
<evidence type="ECO:0000259" key="3">
    <source>
        <dbReference type="Pfam" id="PF13511"/>
    </source>
</evidence>
<dbReference type="PANTHER" id="PTHR37423">
    <property type="entry name" value="SOLUBLE LYTIC MUREIN TRANSGLYCOSYLASE-RELATED"/>
    <property type="match status" value="1"/>
</dbReference>
<dbReference type="PROSITE" id="PS00922">
    <property type="entry name" value="TRANSGLYCOSYLASE"/>
    <property type="match status" value="1"/>
</dbReference>
<dbReference type="EMBL" id="LZDH01000005">
    <property type="protein sequence ID" value="OBS31941.1"/>
    <property type="molecule type" value="Genomic_DNA"/>
</dbReference>
<dbReference type="Proteomes" id="UP000091969">
    <property type="component" value="Unassembled WGS sequence"/>
</dbReference>
<dbReference type="InterPro" id="IPR025392">
    <property type="entry name" value="DUF4124"/>
</dbReference>
<dbReference type="InterPro" id="IPR000189">
    <property type="entry name" value="Transglyc_AS"/>
</dbReference>
<organism evidence="4 5">
    <name type="scientific">Tepidimonas fonticaldi</name>
    <dbReference type="NCBI Taxonomy" id="1101373"/>
    <lineage>
        <taxon>Bacteria</taxon>
        <taxon>Pseudomonadati</taxon>
        <taxon>Pseudomonadota</taxon>
        <taxon>Betaproteobacteria</taxon>
        <taxon>Burkholderiales</taxon>
        <taxon>Tepidimonas</taxon>
    </lineage>
</organism>
<keyword evidence="5" id="KW-1185">Reference proteome</keyword>
<sequence length="217" mass="23220">MSSSSARLRGRRLVLLSGLLGLASVARGQTWRFVDTNGVVHLGNQQAPADAQGVTWLGPDARGPLPPEVPPPTRLAGYHQVRASLRAAAADSGLDLALVTAVAAAESSFNPKAVSRKGAIGLMQVMPDTAMRYGVVGPTPQAVRERLFDPDVNAQAGSRVLQDLLRRFGDRLELALAAYNAGEGAVRRYGGRIPPFPETEQYVVKVLGLYVRWQTLV</sequence>
<dbReference type="AlphaFoldDB" id="A0A1A6DZ40"/>
<dbReference type="STRING" id="1101373.A9O67_11370"/>
<dbReference type="Pfam" id="PF01464">
    <property type="entry name" value="SLT"/>
    <property type="match status" value="1"/>
</dbReference>
<comment type="caution">
    <text evidence="4">The sequence shown here is derived from an EMBL/GenBank/DDBJ whole genome shotgun (WGS) entry which is preliminary data.</text>
</comment>